<dbReference type="PANTHER" id="PTHR13734:SF5">
    <property type="entry name" value="CCA TRNA NUCLEOTIDYLTRANSFERASE, MITOCHONDRIAL"/>
    <property type="match status" value="1"/>
</dbReference>
<feature type="compositionally biased region" description="Pro residues" evidence="6">
    <location>
        <begin position="1"/>
        <end position="10"/>
    </location>
</feature>
<reference evidence="10" key="1">
    <citation type="journal article" date="2013" name="Proc. Natl. Acad. Sci. U.S.A.">
        <title>Genome structure and metabolic features in the red seaweed Chondrus crispus shed light on evolution of the Archaeplastida.</title>
        <authorList>
            <person name="Collen J."/>
            <person name="Porcel B."/>
            <person name="Carre W."/>
            <person name="Ball S.G."/>
            <person name="Chaparro C."/>
            <person name="Tonon T."/>
            <person name="Barbeyron T."/>
            <person name="Michel G."/>
            <person name="Noel B."/>
            <person name="Valentin K."/>
            <person name="Elias M."/>
            <person name="Artiguenave F."/>
            <person name="Arun A."/>
            <person name="Aury J.M."/>
            <person name="Barbosa-Neto J.F."/>
            <person name="Bothwell J.H."/>
            <person name="Bouget F.Y."/>
            <person name="Brillet L."/>
            <person name="Cabello-Hurtado F."/>
            <person name="Capella-Gutierrez S."/>
            <person name="Charrier B."/>
            <person name="Cladiere L."/>
            <person name="Cock J.M."/>
            <person name="Coelho S.M."/>
            <person name="Colleoni C."/>
            <person name="Czjzek M."/>
            <person name="Da Silva C."/>
            <person name="Delage L."/>
            <person name="Denoeud F."/>
            <person name="Deschamps P."/>
            <person name="Dittami S.M."/>
            <person name="Gabaldon T."/>
            <person name="Gachon C.M."/>
            <person name="Groisillier A."/>
            <person name="Herve C."/>
            <person name="Jabbari K."/>
            <person name="Katinka M."/>
            <person name="Kloareg B."/>
            <person name="Kowalczyk N."/>
            <person name="Labadie K."/>
            <person name="Leblanc C."/>
            <person name="Lopez P.J."/>
            <person name="McLachlan D.H."/>
            <person name="Meslet-Cladiere L."/>
            <person name="Moustafa A."/>
            <person name="Nehr Z."/>
            <person name="Nyvall Collen P."/>
            <person name="Panaud O."/>
            <person name="Partensky F."/>
            <person name="Poulain J."/>
            <person name="Rensing S.A."/>
            <person name="Rousvoal S."/>
            <person name="Samson G."/>
            <person name="Symeonidi A."/>
            <person name="Weissenbach J."/>
            <person name="Zambounis A."/>
            <person name="Wincker P."/>
            <person name="Boyen C."/>
        </authorList>
    </citation>
    <scope>NUCLEOTIDE SEQUENCE [LARGE SCALE GENOMIC DNA]</scope>
    <source>
        <strain evidence="10">cv. Stackhouse</strain>
    </source>
</reference>
<dbReference type="STRING" id="2769.R7QEI2"/>
<evidence type="ECO:0000256" key="5">
    <source>
        <dbReference type="RuleBase" id="RU003953"/>
    </source>
</evidence>
<organism evidence="9 10">
    <name type="scientific">Chondrus crispus</name>
    <name type="common">Carrageen Irish moss</name>
    <name type="synonym">Polymorpha crispa</name>
    <dbReference type="NCBI Taxonomy" id="2769"/>
    <lineage>
        <taxon>Eukaryota</taxon>
        <taxon>Rhodophyta</taxon>
        <taxon>Florideophyceae</taxon>
        <taxon>Rhodymeniophycidae</taxon>
        <taxon>Gigartinales</taxon>
        <taxon>Gigartinaceae</taxon>
        <taxon>Chondrus</taxon>
    </lineage>
</organism>
<keyword evidence="10" id="KW-1185">Reference proteome</keyword>
<evidence type="ECO:0000259" key="7">
    <source>
        <dbReference type="Pfam" id="PF01743"/>
    </source>
</evidence>
<feature type="domain" description="Poly A polymerase head" evidence="7">
    <location>
        <begin position="58"/>
        <end position="201"/>
    </location>
</feature>
<dbReference type="Gramene" id="CDF35861">
    <property type="protein sequence ID" value="CDF35861"/>
    <property type="gene ID" value="CHC_T00003995001"/>
</dbReference>
<keyword evidence="3" id="KW-0547">Nucleotide-binding</keyword>
<dbReference type="PhylomeDB" id="R7QEI2"/>
<evidence type="ECO:0000259" key="8">
    <source>
        <dbReference type="Pfam" id="PF12627"/>
    </source>
</evidence>
<dbReference type="GO" id="GO:0005739">
    <property type="term" value="C:mitochondrion"/>
    <property type="evidence" value="ECO:0007669"/>
    <property type="project" value="UniProtKB-ARBA"/>
</dbReference>
<dbReference type="GO" id="GO:0001680">
    <property type="term" value="P:tRNA 3'-terminal CCA addition"/>
    <property type="evidence" value="ECO:0007669"/>
    <property type="project" value="UniProtKB-ARBA"/>
</dbReference>
<feature type="compositionally biased region" description="Pro residues" evidence="6">
    <location>
        <begin position="19"/>
        <end position="30"/>
    </location>
</feature>
<dbReference type="Pfam" id="PF01743">
    <property type="entry name" value="PolyA_pol"/>
    <property type="match status" value="1"/>
</dbReference>
<dbReference type="InterPro" id="IPR002646">
    <property type="entry name" value="PolA_pol_head_dom"/>
</dbReference>
<dbReference type="InterPro" id="IPR032828">
    <property type="entry name" value="PolyA_RNA-bd"/>
</dbReference>
<dbReference type="Proteomes" id="UP000012073">
    <property type="component" value="Unassembled WGS sequence"/>
</dbReference>
<dbReference type="OrthoDB" id="2182at2759"/>
<proteinExistence type="inferred from homology"/>
<dbReference type="GO" id="GO:0052927">
    <property type="term" value="F:CC tRNA cytidylyltransferase activity"/>
    <property type="evidence" value="ECO:0007669"/>
    <property type="project" value="TreeGrafter"/>
</dbReference>
<dbReference type="PANTHER" id="PTHR13734">
    <property type="entry name" value="TRNA-NUCLEOTIDYLTRANSFERASE"/>
    <property type="match status" value="1"/>
</dbReference>
<dbReference type="InterPro" id="IPR043519">
    <property type="entry name" value="NT_sf"/>
</dbReference>
<keyword evidence="2 5" id="KW-0808">Transferase</keyword>
<dbReference type="GO" id="GO:0000166">
    <property type="term" value="F:nucleotide binding"/>
    <property type="evidence" value="ECO:0007669"/>
    <property type="project" value="UniProtKB-KW"/>
</dbReference>
<dbReference type="AlphaFoldDB" id="R7QEI2"/>
<dbReference type="CDD" id="cd05398">
    <property type="entry name" value="NT_ClassII-CCAase"/>
    <property type="match status" value="1"/>
</dbReference>
<evidence type="ECO:0000256" key="3">
    <source>
        <dbReference type="ARBA" id="ARBA00022741"/>
    </source>
</evidence>
<feature type="domain" description="tRNA nucleotidyltransferase/poly(A) polymerase RNA and SrmB- binding" evidence="8">
    <location>
        <begin position="229"/>
        <end position="287"/>
    </location>
</feature>
<accession>R7QEI2</accession>
<dbReference type="SUPFAM" id="SSF81891">
    <property type="entry name" value="Poly A polymerase C-terminal region-like"/>
    <property type="match status" value="1"/>
</dbReference>
<name>R7QEI2_CHOCR</name>
<dbReference type="EMBL" id="HG001750">
    <property type="protein sequence ID" value="CDF35861.1"/>
    <property type="molecule type" value="Genomic_DNA"/>
</dbReference>
<sequence>MKRPRSPSPSPTSMCPSAEPAPPIPTHHPPFPLTPLEHRLFTLLLDVVREQALPNLTLRVAGGWVRDKLLRPHADLGTAVDIDIALDTMLGRDFAERINAYLLDHGLHASSVGLIQKNPDQSKHLETATMRVMDVWLDLVNLRTETYSHDSRIPDVAIGTPLEDAMRRDLTINALFYNINTAALEDHTHRGFDDIRARLVRTPLPPLTTLLDDPLRALRAVRFASRLNFSVDSALFDACRDTNVHAALGAKVSRERISAEIDRCMGCENPSHAIGLLIELSLFPVVFRIPPEDELVDEPRPPPDLPALALGALLNLRAFPEPAGAAPLRIARYAALLSSLAACRCLFADCGRKRRPNPVVLYMLRGDLRLASKDAAEVVAIHATALQLRELVHRGSASLDRLEIGKVLRASGPTWRSALQNALIMELEPAKGLETYRNGVDGIRVELSDEMKVLAKAYDEFGKRIEEMGLDGVWEVKPAVNGNELMKLLPRLRKGPMIGTIMEEQIDWMIKNPKEGADGVRAWLVEKYAELANT</sequence>
<keyword evidence="4 5" id="KW-0694">RNA-binding</keyword>
<evidence type="ECO:0000313" key="10">
    <source>
        <dbReference type="Proteomes" id="UP000012073"/>
    </source>
</evidence>
<evidence type="ECO:0000256" key="4">
    <source>
        <dbReference type="ARBA" id="ARBA00022884"/>
    </source>
</evidence>
<evidence type="ECO:0000256" key="6">
    <source>
        <dbReference type="SAM" id="MobiDB-lite"/>
    </source>
</evidence>
<evidence type="ECO:0008006" key="11">
    <source>
        <dbReference type="Google" id="ProtNLM"/>
    </source>
</evidence>
<dbReference type="KEGG" id="ccp:CHC_T00003995001"/>
<dbReference type="SUPFAM" id="SSF81301">
    <property type="entry name" value="Nucleotidyltransferase"/>
    <property type="match status" value="1"/>
</dbReference>
<gene>
    <name evidence="9" type="ORF">CHC_T00003995001</name>
</gene>
<dbReference type="Gene3D" id="1.10.3090.10">
    <property type="entry name" value="cca-adding enzyme, domain 2"/>
    <property type="match status" value="1"/>
</dbReference>
<dbReference type="Gene3D" id="3.30.460.10">
    <property type="entry name" value="Beta Polymerase, domain 2"/>
    <property type="match status" value="1"/>
</dbReference>
<dbReference type="FunFam" id="3.30.460.10:FF:000019">
    <property type="entry name" value="tRNA nucleotidyltransferase cca2"/>
    <property type="match status" value="1"/>
</dbReference>
<comment type="similarity">
    <text evidence="1 5">Belongs to the tRNA nucleotidyltransferase/poly(A) polymerase family.</text>
</comment>
<protein>
    <recommendedName>
        <fullName evidence="11">Poly A polymerase head domain-containing protein</fullName>
    </recommendedName>
</protein>
<dbReference type="GeneID" id="17323447"/>
<feature type="region of interest" description="Disordered" evidence="6">
    <location>
        <begin position="1"/>
        <end position="30"/>
    </location>
</feature>
<dbReference type="GO" id="GO:0052929">
    <property type="term" value="F:ATP:3'-cytidine-cytidine-tRNA adenylyltransferase activity"/>
    <property type="evidence" value="ECO:0007669"/>
    <property type="project" value="TreeGrafter"/>
</dbReference>
<dbReference type="OMA" id="ASRFNCT"/>
<dbReference type="RefSeq" id="XP_005715680.1">
    <property type="nucleotide sequence ID" value="XM_005715623.1"/>
</dbReference>
<evidence type="ECO:0000256" key="1">
    <source>
        <dbReference type="ARBA" id="ARBA00007265"/>
    </source>
</evidence>
<dbReference type="Pfam" id="PF12627">
    <property type="entry name" value="PolyA_pol_RNAbd"/>
    <property type="match status" value="1"/>
</dbReference>
<dbReference type="GO" id="GO:0003723">
    <property type="term" value="F:RNA binding"/>
    <property type="evidence" value="ECO:0007669"/>
    <property type="project" value="UniProtKB-KW"/>
</dbReference>
<evidence type="ECO:0000313" key="9">
    <source>
        <dbReference type="EMBL" id="CDF35861.1"/>
    </source>
</evidence>
<evidence type="ECO:0000256" key="2">
    <source>
        <dbReference type="ARBA" id="ARBA00022679"/>
    </source>
</evidence>